<keyword evidence="4" id="KW-1185">Reference proteome</keyword>
<gene>
    <name evidence="3" type="ORF">ACFMB1_14975</name>
</gene>
<feature type="compositionally biased region" description="Low complexity" evidence="1">
    <location>
        <begin position="52"/>
        <end position="65"/>
    </location>
</feature>
<protein>
    <recommendedName>
        <fullName evidence="5">Cbb3-type cytochrome oxidase assembly protein CcoS</fullName>
    </recommendedName>
</protein>
<organism evidence="3 4">
    <name type="scientific">Hyphococcus aureus</name>
    <dbReference type="NCBI Taxonomy" id="2666033"/>
    <lineage>
        <taxon>Bacteria</taxon>
        <taxon>Pseudomonadati</taxon>
        <taxon>Pseudomonadota</taxon>
        <taxon>Alphaproteobacteria</taxon>
        <taxon>Parvularculales</taxon>
        <taxon>Parvularculaceae</taxon>
        <taxon>Hyphococcus</taxon>
    </lineage>
</organism>
<evidence type="ECO:0008006" key="5">
    <source>
        <dbReference type="Google" id="ProtNLM"/>
    </source>
</evidence>
<keyword evidence="2" id="KW-1133">Transmembrane helix</keyword>
<name>A0ABW1KXQ6_9PROT</name>
<feature type="transmembrane region" description="Helical" evidence="2">
    <location>
        <begin position="6"/>
        <end position="27"/>
    </location>
</feature>
<dbReference type="Proteomes" id="UP001596116">
    <property type="component" value="Unassembled WGS sequence"/>
</dbReference>
<evidence type="ECO:0000313" key="3">
    <source>
        <dbReference type="EMBL" id="MFC6036860.1"/>
    </source>
</evidence>
<feature type="region of interest" description="Disordered" evidence="1">
    <location>
        <begin position="37"/>
        <end position="65"/>
    </location>
</feature>
<keyword evidence="2" id="KW-0812">Transmembrane</keyword>
<sequence length="65" mass="6691">MLWLALHMWALLLAAFVIGLAIGWWIWGQRQTPPAPAAMGDAPLGSLDLDGGDASSTPAGGSSTT</sequence>
<dbReference type="RefSeq" id="WP_379881892.1">
    <property type="nucleotide sequence ID" value="NZ_JBHPON010000002.1"/>
</dbReference>
<evidence type="ECO:0000256" key="1">
    <source>
        <dbReference type="SAM" id="MobiDB-lite"/>
    </source>
</evidence>
<proteinExistence type="predicted"/>
<evidence type="ECO:0000313" key="4">
    <source>
        <dbReference type="Proteomes" id="UP001596116"/>
    </source>
</evidence>
<reference evidence="3 4" key="1">
    <citation type="submission" date="2024-09" db="EMBL/GenBank/DDBJ databases">
        <authorList>
            <person name="Zhang Z.-H."/>
        </authorList>
    </citation>
    <scope>NUCLEOTIDE SEQUENCE [LARGE SCALE GENOMIC DNA]</scope>
    <source>
        <strain evidence="3 4">HHTR114</strain>
    </source>
</reference>
<accession>A0ABW1KXQ6</accession>
<keyword evidence="2" id="KW-0472">Membrane</keyword>
<dbReference type="EMBL" id="JBHPON010000002">
    <property type="protein sequence ID" value="MFC6036860.1"/>
    <property type="molecule type" value="Genomic_DNA"/>
</dbReference>
<evidence type="ECO:0000256" key="2">
    <source>
        <dbReference type="SAM" id="Phobius"/>
    </source>
</evidence>
<comment type="caution">
    <text evidence="3">The sequence shown here is derived from an EMBL/GenBank/DDBJ whole genome shotgun (WGS) entry which is preliminary data.</text>
</comment>